<dbReference type="Proteomes" id="UP000219353">
    <property type="component" value="Unassembled WGS sequence"/>
</dbReference>
<evidence type="ECO:0000259" key="2">
    <source>
        <dbReference type="Pfam" id="PF01323"/>
    </source>
</evidence>
<keyword evidence="3" id="KW-0413">Isomerase</keyword>
<name>A0A285J5V0_9GAMM</name>
<dbReference type="OrthoDB" id="9784896at2"/>
<sequence>MTANASSINVVKLLIIASVSWLLAACSEPTKPDNTSTQAADAQQTKPAPLHFEQDIHYKLVDNIDAENTKPPYLVQYFWFGCQHCQQFEPVLEAIMLRRPELSLVRKHAAAVPHWQTDARIFYSLQQMGLEHLTDPLFKLYEEKRQLSPVDLQQFLTTHQVDQTRFFEIAENSEQVVDKMRRSASEMQNNDINGVPALVVNGRYLITPNADINSLDAYLALIDYLQAK</sequence>
<protein>
    <submittedName>
        <fullName evidence="3">Protein-disulfide isomerase</fullName>
    </submittedName>
</protein>
<dbReference type="GO" id="GO:0016491">
    <property type="term" value="F:oxidoreductase activity"/>
    <property type="evidence" value="ECO:0007669"/>
    <property type="project" value="InterPro"/>
</dbReference>
<dbReference type="Gene3D" id="3.40.30.10">
    <property type="entry name" value="Glutaredoxin"/>
    <property type="match status" value="1"/>
</dbReference>
<dbReference type="RefSeq" id="WP_097112140.1">
    <property type="nucleotide sequence ID" value="NZ_OBEB01000006.1"/>
</dbReference>
<keyword evidence="4" id="KW-1185">Reference proteome</keyword>
<dbReference type="InterPro" id="IPR036249">
    <property type="entry name" value="Thioredoxin-like_sf"/>
</dbReference>
<dbReference type="InterPro" id="IPR001853">
    <property type="entry name" value="DSBA-like_thioredoxin_dom"/>
</dbReference>
<feature type="signal peptide" evidence="1">
    <location>
        <begin position="1"/>
        <end position="24"/>
    </location>
</feature>
<proteinExistence type="predicted"/>
<dbReference type="AlphaFoldDB" id="A0A285J5V0"/>
<organism evidence="3 4">
    <name type="scientific">Arsukibacterium tuosuense</name>
    <dbReference type="NCBI Taxonomy" id="1323745"/>
    <lineage>
        <taxon>Bacteria</taxon>
        <taxon>Pseudomonadati</taxon>
        <taxon>Pseudomonadota</taxon>
        <taxon>Gammaproteobacteria</taxon>
        <taxon>Chromatiales</taxon>
        <taxon>Chromatiaceae</taxon>
        <taxon>Arsukibacterium</taxon>
    </lineage>
</organism>
<evidence type="ECO:0000313" key="3">
    <source>
        <dbReference type="EMBL" id="SNY55695.1"/>
    </source>
</evidence>
<gene>
    <name evidence="3" type="ORF">SAMN06297280_2942</name>
</gene>
<dbReference type="Pfam" id="PF01323">
    <property type="entry name" value="DSBA"/>
    <property type="match status" value="1"/>
</dbReference>
<feature type="domain" description="DSBA-like thioredoxin" evidence="2">
    <location>
        <begin position="119"/>
        <end position="219"/>
    </location>
</feature>
<reference evidence="4" key="1">
    <citation type="submission" date="2017-09" db="EMBL/GenBank/DDBJ databases">
        <authorList>
            <person name="Varghese N."/>
            <person name="Submissions S."/>
        </authorList>
    </citation>
    <scope>NUCLEOTIDE SEQUENCE [LARGE SCALE GENOMIC DNA]</scope>
    <source>
        <strain evidence="4">CGMCC 1.12461</strain>
    </source>
</reference>
<dbReference type="PANTHER" id="PTHR35891:SF2">
    <property type="entry name" value="THIOL:DISULFIDE INTERCHANGE PROTEIN DSBA"/>
    <property type="match status" value="1"/>
</dbReference>
<dbReference type="EMBL" id="OBEB01000006">
    <property type="protein sequence ID" value="SNY55695.1"/>
    <property type="molecule type" value="Genomic_DNA"/>
</dbReference>
<feature type="chain" id="PRO_5013148635" evidence="1">
    <location>
        <begin position="25"/>
        <end position="228"/>
    </location>
</feature>
<dbReference type="InterPro" id="IPR050824">
    <property type="entry name" value="Thiol_disulfide_DsbA"/>
</dbReference>
<keyword evidence="1" id="KW-0732">Signal</keyword>
<evidence type="ECO:0000256" key="1">
    <source>
        <dbReference type="SAM" id="SignalP"/>
    </source>
</evidence>
<accession>A0A285J5V0</accession>
<dbReference type="SUPFAM" id="SSF52833">
    <property type="entry name" value="Thioredoxin-like"/>
    <property type="match status" value="1"/>
</dbReference>
<dbReference type="PANTHER" id="PTHR35891">
    <property type="entry name" value="THIOL:DISULFIDE INTERCHANGE PROTEIN DSBA"/>
    <property type="match status" value="1"/>
</dbReference>
<dbReference type="GO" id="GO:0016853">
    <property type="term" value="F:isomerase activity"/>
    <property type="evidence" value="ECO:0007669"/>
    <property type="project" value="UniProtKB-KW"/>
</dbReference>
<evidence type="ECO:0000313" key="4">
    <source>
        <dbReference type="Proteomes" id="UP000219353"/>
    </source>
</evidence>